<dbReference type="EMBL" id="GL379792">
    <property type="protein sequence ID" value="EGT54410.1"/>
    <property type="molecule type" value="Genomic_DNA"/>
</dbReference>
<name>G0MF39_CAEBE</name>
<evidence type="ECO:0000313" key="2">
    <source>
        <dbReference type="EMBL" id="EGT54410.1"/>
    </source>
</evidence>
<dbReference type="Proteomes" id="UP000008068">
    <property type="component" value="Unassembled WGS sequence"/>
</dbReference>
<organism evidence="3">
    <name type="scientific">Caenorhabditis brenneri</name>
    <name type="common">Nematode worm</name>
    <dbReference type="NCBI Taxonomy" id="135651"/>
    <lineage>
        <taxon>Eukaryota</taxon>
        <taxon>Metazoa</taxon>
        <taxon>Ecdysozoa</taxon>
        <taxon>Nematoda</taxon>
        <taxon>Chromadorea</taxon>
        <taxon>Rhabditida</taxon>
        <taxon>Rhabditina</taxon>
        <taxon>Rhabditomorpha</taxon>
        <taxon>Rhabditoidea</taxon>
        <taxon>Rhabditidae</taxon>
        <taxon>Peloderinae</taxon>
        <taxon>Caenorhabditis</taxon>
    </lineage>
</organism>
<accession>G0MF39</accession>
<dbReference type="eggNOG" id="KOG0842">
    <property type="taxonomic scope" value="Eukaryota"/>
</dbReference>
<dbReference type="PANTHER" id="PTHR10974">
    <property type="entry name" value="FI08016P-RELATED"/>
    <property type="match status" value="1"/>
</dbReference>
<dbReference type="OrthoDB" id="5782315at2759"/>
<sequence>MYQVISSRKSKKVLFRFLVFVVLFQIIFILFIYEGGERVEESAFHEHDSTNNYMNVCSLPVYDYWHPKVMRYVDYTFDTTKNCDKGFKPYTELRNGEWRIVEEKKGMNCSARCFERLDNWNLKFFSWTPPGPVSCEFLEAVCWEDGKEIYGYIHTQIIPKKPKTEPKTKNPPNVFVFLLDSLSTGSAKRSLPKTLETLNRRLEAVEFPFVNKVGENSLPNGIALWFGKLIEKINGENYGGRNIEADWSRSQYCNTFLNYSMMEEFRDHGYMTLYSDDLEIQVLNHPHCQGLKDAPTDHYMHPFYLNYYKYGKEITRKHLEGHLCREHRHPAFEYFQEFLDVYKDKPKFTWTWLTTVGHDLFNGFLRADQELVEIIERNMEVYQPESGFTDTTTLSISNEKGHSYLRRQPSFPRTCGHLPIPPEYCICQVEKTVVTDENLRWRFGNLLIDHINYLIRNAGFSSLCEKYELKKVISLKHHGHLHHSESSHNYEIIVMTTAPIYAQFQTILMHNMKNNEVKFGNVMRMDRYGKTGDCTRSDQFQKMCFCRNLSFRDKMEYLMVLKESSEYCTSSIAEHDLKGVFSHFRAIAKPWKPFSTSKLPSLFFNPPATSVTFLAPIRCL</sequence>
<keyword evidence="1" id="KW-1133">Transmembrane helix</keyword>
<protein>
    <submittedName>
        <fullName evidence="2">Uncharacterized protein</fullName>
    </submittedName>
</protein>
<dbReference type="HOGENOM" id="CLU_018076_1_0_1"/>
<keyword evidence="1" id="KW-0812">Transmembrane</keyword>
<keyword evidence="1" id="KW-0472">Membrane</keyword>
<reference evidence="3" key="1">
    <citation type="submission" date="2011-07" db="EMBL/GenBank/DDBJ databases">
        <authorList>
            <consortium name="Caenorhabditis brenneri Sequencing and Analysis Consortium"/>
            <person name="Wilson R.K."/>
        </authorList>
    </citation>
    <scope>NUCLEOTIDE SEQUENCE [LARGE SCALE GENOMIC DNA]</scope>
    <source>
        <strain evidence="3">PB2801</strain>
    </source>
</reference>
<dbReference type="OMA" id="RHPAFEY"/>
<dbReference type="InterPro" id="IPR004245">
    <property type="entry name" value="DUF229"/>
</dbReference>
<gene>
    <name evidence="2" type="ORF">CAEBREN_22036</name>
</gene>
<evidence type="ECO:0000256" key="1">
    <source>
        <dbReference type="SAM" id="Phobius"/>
    </source>
</evidence>
<evidence type="ECO:0000313" key="3">
    <source>
        <dbReference type="Proteomes" id="UP000008068"/>
    </source>
</evidence>
<dbReference type="InParanoid" id="G0MF39"/>
<dbReference type="GO" id="GO:0005615">
    <property type="term" value="C:extracellular space"/>
    <property type="evidence" value="ECO:0007669"/>
    <property type="project" value="TreeGrafter"/>
</dbReference>
<feature type="transmembrane region" description="Helical" evidence="1">
    <location>
        <begin position="13"/>
        <end position="33"/>
    </location>
</feature>
<keyword evidence="3" id="KW-1185">Reference proteome</keyword>
<dbReference type="PANTHER" id="PTHR10974:SF5">
    <property type="entry name" value="SULFATASE DOMAIN-CONTAINING PROTEIN"/>
    <property type="match status" value="1"/>
</dbReference>
<dbReference type="STRING" id="135651.G0MF39"/>
<proteinExistence type="predicted"/>
<dbReference type="Pfam" id="PF02995">
    <property type="entry name" value="DUF229"/>
    <property type="match status" value="2"/>
</dbReference>
<dbReference type="AlphaFoldDB" id="G0MF39"/>